<keyword evidence="3" id="KW-1185">Reference proteome</keyword>
<accession>A0AAD7I6G8</accession>
<feature type="compositionally biased region" description="Basic residues" evidence="1">
    <location>
        <begin position="323"/>
        <end position="335"/>
    </location>
</feature>
<feature type="compositionally biased region" description="Polar residues" evidence="1">
    <location>
        <begin position="22"/>
        <end position="47"/>
    </location>
</feature>
<feature type="region of interest" description="Disordered" evidence="1">
    <location>
        <begin position="317"/>
        <end position="337"/>
    </location>
</feature>
<comment type="caution">
    <text evidence="2">The sequence shown here is derived from an EMBL/GenBank/DDBJ whole genome shotgun (WGS) entry which is preliminary data.</text>
</comment>
<feature type="region of interest" description="Disordered" evidence="1">
    <location>
        <begin position="1"/>
        <end position="83"/>
    </location>
</feature>
<feature type="compositionally biased region" description="Polar residues" evidence="1">
    <location>
        <begin position="1044"/>
        <end position="1054"/>
    </location>
</feature>
<feature type="region of interest" description="Disordered" evidence="1">
    <location>
        <begin position="268"/>
        <end position="299"/>
    </location>
</feature>
<dbReference type="EMBL" id="JARJLG010000150">
    <property type="protein sequence ID" value="KAJ7736209.1"/>
    <property type="molecule type" value="Genomic_DNA"/>
</dbReference>
<proteinExistence type="predicted"/>
<feature type="compositionally biased region" description="Acidic residues" evidence="1">
    <location>
        <begin position="520"/>
        <end position="534"/>
    </location>
</feature>
<organism evidence="2 3">
    <name type="scientific">Mycena maculata</name>
    <dbReference type="NCBI Taxonomy" id="230809"/>
    <lineage>
        <taxon>Eukaryota</taxon>
        <taxon>Fungi</taxon>
        <taxon>Dikarya</taxon>
        <taxon>Basidiomycota</taxon>
        <taxon>Agaricomycotina</taxon>
        <taxon>Agaricomycetes</taxon>
        <taxon>Agaricomycetidae</taxon>
        <taxon>Agaricales</taxon>
        <taxon>Marasmiineae</taxon>
        <taxon>Mycenaceae</taxon>
        <taxon>Mycena</taxon>
    </lineage>
</organism>
<feature type="compositionally biased region" description="Polar residues" evidence="1">
    <location>
        <begin position="736"/>
        <end position="747"/>
    </location>
</feature>
<feature type="region of interest" description="Disordered" evidence="1">
    <location>
        <begin position="952"/>
        <end position="1163"/>
    </location>
</feature>
<sequence length="1464" mass="158967">MVEVSGGERGQREASLQFAPTAASTIQKAAFALQSQKGPSASIQQDVSAKKKTRQQKDVPAKDVSTTMQPTTPHRAGAVPPPQDLFSPSVTVQESPSSVSSLSASGMYPSHAAVAALPHPGWGVRFRQQRRVLSGCSDANYIPVYGSAAANYLTYPDPSTAAEQSVPAIETLTDEPETDFNFTDYADGSGQTSYIEYEEEEQVGGGRYDLRHNVTPSPNSGCIGLRAQQWRREAYAVQDEADDSLSAVVPIPTTRLPNKVALYDSAATAASRPYERPPVHTPAIPTTERPAAHAPAAPAQHPNKVALYDSAAAAASCPYERRPRTRPRNAARRRWCPPPQKSCALRQCCRRSLLHKPHRCSPSQKGRLPWALGRRSRTQCVEGSGRVPVDAAAAARSDELEGAGAAEEAGAIGDTGASAACGRAGPHRPNADAGILPAAIGNARSNAGTDYTPIPPEDFQGTLPEFLSQAGFASKEMPPSPPDWQSSRRCTPLPQDDLPAMSEVECDQQPNLLVWRDAEENQDEDEPEPVDNDDVALTGGQPSRAVSYSAVLKMFYQEEHSGLRPGKNTWNLYQRFANYDDMNRLREHRRLNPFYASASPVPALKAGELSRTYEVFVESQGGEEKANETLSIFFQLGGTSDDTIQARNRCFKAASKAYEKMNDRYHVDDFFTCTILVGGHMNEDEKLAEVIDVPRMAEALFNGLAMNEDEVIGIAKTAAVTLLIKEQVKMRRDLKSTPSGYAATSSPPLRHVVHSSTATTSRPATAAAPTPKSNVRPDSHTTPNAPEPTKTATAAAATTLPQQIPMLHRDGTKTSTTMYACEIHDDTRDVQDVRRVMSMALIEDLGEDVFKNKNSFSWTVMVQFLHEKGHRIINFPSNVCLPSEAPPTKGSGSWSHRERRWLHMSLAARSTPGQGLRFQRVVYPPGDSNFVVVLHNYMLLPLTAYNLADPTTLVRPPLTTNEISKGKKKKIDTTRKKRKAGEDEEHSESDELEPEEEEVGGSAATHSPSPVSIPHVKRVKKEFPKTPPHAGRTEAPSQGGVHFISNNDSDNKSIAHSRAKPKPARCDDTEGAPARCNDNRPMPRPTRRDGTPPTEDAPASRRPPRKHGLSSSSDDAPAYRPPPRKHSRSSDNDNDEYGTPDSVANPADIPQRQTRASKAAVKPAAKPAAKAVLTKKKAKPNASEFDGVELVLPPKRVMPNAAAGPSHLPAPPAAPPAAAPAASFRLPPELAAMDPMQVEALLCAAATIFKGGTLSLQYTCGCMLQMVQKELKAVTPVPLEPLEEAPTTSINSMNAGASLAPYLLVLGMHKIGFLEIDKLMPAIKGKWRIGSDVNGCILVQEVFVPIPLVPQRRGSLGQLGDERDRREGKNQWFSFATAPEELRYGDSLKIRGTLGFDLYVQSLIWPSTAPPLTSSVTYLPERPIFIATDTQILFAGLPASEDHSVAVTSKKFRKWAAEQALKHD</sequence>
<evidence type="ECO:0000313" key="3">
    <source>
        <dbReference type="Proteomes" id="UP001215280"/>
    </source>
</evidence>
<protein>
    <submittedName>
        <fullName evidence="2">Uncharacterized protein</fullName>
    </submittedName>
</protein>
<feature type="compositionally biased region" description="Basic residues" evidence="1">
    <location>
        <begin position="966"/>
        <end position="979"/>
    </location>
</feature>
<feature type="compositionally biased region" description="Acidic residues" evidence="1">
    <location>
        <begin position="982"/>
        <end position="999"/>
    </location>
</feature>
<name>A0AAD7I6G8_9AGAR</name>
<dbReference type="Proteomes" id="UP001215280">
    <property type="component" value="Unassembled WGS sequence"/>
</dbReference>
<feature type="region of interest" description="Disordered" evidence="1">
    <location>
        <begin position="736"/>
        <end position="793"/>
    </location>
</feature>
<reference evidence="2" key="1">
    <citation type="submission" date="2023-03" db="EMBL/GenBank/DDBJ databases">
        <title>Massive genome expansion in bonnet fungi (Mycena s.s.) driven by repeated elements and novel gene families across ecological guilds.</title>
        <authorList>
            <consortium name="Lawrence Berkeley National Laboratory"/>
            <person name="Harder C.B."/>
            <person name="Miyauchi S."/>
            <person name="Viragh M."/>
            <person name="Kuo A."/>
            <person name="Thoen E."/>
            <person name="Andreopoulos B."/>
            <person name="Lu D."/>
            <person name="Skrede I."/>
            <person name="Drula E."/>
            <person name="Henrissat B."/>
            <person name="Morin E."/>
            <person name="Kohler A."/>
            <person name="Barry K."/>
            <person name="LaButti K."/>
            <person name="Morin E."/>
            <person name="Salamov A."/>
            <person name="Lipzen A."/>
            <person name="Mereny Z."/>
            <person name="Hegedus B."/>
            <person name="Baldrian P."/>
            <person name="Stursova M."/>
            <person name="Weitz H."/>
            <person name="Taylor A."/>
            <person name="Grigoriev I.V."/>
            <person name="Nagy L.G."/>
            <person name="Martin F."/>
            <person name="Kauserud H."/>
        </authorList>
    </citation>
    <scope>NUCLEOTIDE SEQUENCE</scope>
    <source>
        <strain evidence="2">CBHHK188m</strain>
    </source>
</reference>
<feature type="compositionally biased region" description="Low complexity" evidence="1">
    <location>
        <begin position="755"/>
        <end position="771"/>
    </location>
</feature>
<feature type="region of interest" description="Disordered" evidence="1">
    <location>
        <begin position="519"/>
        <end position="541"/>
    </location>
</feature>
<evidence type="ECO:0000313" key="2">
    <source>
        <dbReference type="EMBL" id="KAJ7736209.1"/>
    </source>
</evidence>
<gene>
    <name evidence="2" type="ORF">DFH07DRAFT_779758</name>
</gene>
<evidence type="ECO:0000256" key="1">
    <source>
        <dbReference type="SAM" id="MobiDB-lite"/>
    </source>
</evidence>
<feature type="compositionally biased region" description="Low complexity" evidence="1">
    <location>
        <begin position="781"/>
        <end position="793"/>
    </location>
</feature>